<reference evidence="1 2" key="1">
    <citation type="submission" date="2020-08" db="EMBL/GenBank/DDBJ databases">
        <title>Genomic Encyclopedia of Type Strains, Phase IV (KMG-IV): sequencing the most valuable type-strain genomes for metagenomic binning, comparative biology and taxonomic classification.</title>
        <authorList>
            <person name="Goeker M."/>
        </authorList>
    </citation>
    <scope>NUCLEOTIDE SEQUENCE [LARGE SCALE GENOMIC DNA]</scope>
    <source>
        <strain evidence="1 2">DSM 4737</strain>
    </source>
</reference>
<dbReference type="RefSeq" id="WP_183214009.1">
    <property type="nucleotide sequence ID" value="NZ_JACHOR010000004.1"/>
</dbReference>
<proteinExistence type="predicted"/>
<gene>
    <name evidence="1" type="ORF">GGR13_002666</name>
</gene>
<comment type="caution">
    <text evidence="1">The sequence shown here is derived from an EMBL/GenBank/DDBJ whole genome shotgun (WGS) entry which is preliminary data.</text>
</comment>
<name>A0A7W9FH35_9CAUL</name>
<organism evidence="1 2">
    <name type="scientific">Brevundimonas variabilis</name>
    <dbReference type="NCBI Taxonomy" id="74312"/>
    <lineage>
        <taxon>Bacteria</taxon>
        <taxon>Pseudomonadati</taxon>
        <taxon>Pseudomonadota</taxon>
        <taxon>Alphaproteobacteria</taxon>
        <taxon>Caulobacterales</taxon>
        <taxon>Caulobacteraceae</taxon>
        <taxon>Brevundimonas</taxon>
    </lineage>
</organism>
<dbReference type="Proteomes" id="UP000545037">
    <property type="component" value="Unassembled WGS sequence"/>
</dbReference>
<evidence type="ECO:0000313" key="1">
    <source>
        <dbReference type="EMBL" id="MBB5747059.1"/>
    </source>
</evidence>
<dbReference type="Pfam" id="PF14072">
    <property type="entry name" value="DndB"/>
    <property type="match status" value="1"/>
</dbReference>
<dbReference type="InterPro" id="IPR017601">
    <property type="entry name" value="DGQHR-contain_dom"/>
</dbReference>
<accession>A0A7W9FH35</accession>
<sequence length="356" mass="39028">MKTILEFPSVRGIQAGREYYVSMCPLGHVPKIFTFTDEALEPELRAQRQLNKGRVPEIVRYLVENPASYVFSAITASIDGDATFTPHPGDDHHGVLRVNLNDSRIILNDGQHRRAAIASALVESPALADETIAVVLFHDRGLERCQQMFADLNRYGVRPSRSLSVLYDHRDDQALVAKLVIGQVDGLNGLVEMEKSSLSPRSKALVTLSALYTATAALLQDVDLDGVDARATTAAGFWEHVAGQFPQWTQVREGELSSGQLRETHIHAHGVALHALGRVGNTLLRRGESFAALNGLNGLDWRREASDWDGRAVVANRMTKSHQAVLLTAAAIKTRLGVPLSAEEQMFETALARENA</sequence>
<dbReference type="InterPro" id="IPR017642">
    <property type="entry name" value="DNA_S_mod_DndB"/>
</dbReference>
<dbReference type="AlphaFoldDB" id="A0A7W9FH35"/>
<evidence type="ECO:0000313" key="2">
    <source>
        <dbReference type="Proteomes" id="UP000545037"/>
    </source>
</evidence>
<dbReference type="CDD" id="cd16412">
    <property type="entry name" value="dndB"/>
    <property type="match status" value="1"/>
</dbReference>
<dbReference type="NCBIfam" id="TIGR03187">
    <property type="entry name" value="DGQHR"/>
    <property type="match status" value="1"/>
</dbReference>
<keyword evidence="2" id="KW-1185">Reference proteome</keyword>
<dbReference type="EMBL" id="JACHOR010000004">
    <property type="protein sequence ID" value="MBB5747059.1"/>
    <property type="molecule type" value="Genomic_DNA"/>
</dbReference>
<dbReference type="NCBIfam" id="TIGR03233">
    <property type="entry name" value="DNA_S_dndB"/>
    <property type="match status" value="1"/>
</dbReference>
<protein>
    <submittedName>
        <fullName evidence="1">DNA sulfur modification protein DndB</fullName>
    </submittedName>
</protein>